<keyword evidence="1" id="KW-0812">Transmembrane</keyword>
<feature type="transmembrane region" description="Helical" evidence="1">
    <location>
        <begin position="174"/>
        <end position="200"/>
    </location>
</feature>
<dbReference type="EMBL" id="FPHP01000022">
    <property type="protein sequence ID" value="SFV75239.1"/>
    <property type="molecule type" value="Genomic_DNA"/>
</dbReference>
<reference evidence="2" key="1">
    <citation type="submission" date="2016-10" db="EMBL/GenBank/DDBJ databases">
        <authorList>
            <person name="de Groot N.N."/>
        </authorList>
    </citation>
    <scope>NUCLEOTIDE SEQUENCE</scope>
</reference>
<gene>
    <name evidence="3" type="ORF">MNB_SM-3-286</name>
    <name evidence="2" type="ORF">MNB_SM-7-896</name>
</gene>
<sequence>MKDTILIRLHAATDIEKKAISDHLKINTTNTIEIAKEYRKAAGHSVANLFRRDKLPYKQILIDVADKLHDSIGWTHFKLEDNHTESDIEKKILEDIKKKADKFKEEWSKLSPKKREQTEKKLRDKLGKEGYNKQAISGSIALLASGGVGVAAATPVALSLFYSGFFASTIASIIGVNISALIAGGAIAGGLIGLPALIAIAGTPAYRKIIPVTIILIQIGQRLEMEKEL</sequence>
<evidence type="ECO:0000313" key="2">
    <source>
        <dbReference type="EMBL" id="SFV53271.1"/>
    </source>
</evidence>
<evidence type="ECO:0000256" key="1">
    <source>
        <dbReference type="SAM" id="Phobius"/>
    </source>
</evidence>
<dbReference type="EMBL" id="FPHB01000022">
    <property type="protein sequence ID" value="SFV53271.1"/>
    <property type="molecule type" value="Genomic_DNA"/>
</dbReference>
<keyword evidence="1" id="KW-1133">Transmembrane helix</keyword>
<proteinExistence type="predicted"/>
<evidence type="ECO:0000313" key="3">
    <source>
        <dbReference type="EMBL" id="SFV75239.1"/>
    </source>
</evidence>
<keyword evidence="1" id="KW-0472">Membrane</keyword>
<dbReference type="AlphaFoldDB" id="A0A1W1BII7"/>
<organism evidence="2">
    <name type="scientific">hydrothermal vent metagenome</name>
    <dbReference type="NCBI Taxonomy" id="652676"/>
    <lineage>
        <taxon>unclassified sequences</taxon>
        <taxon>metagenomes</taxon>
        <taxon>ecological metagenomes</taxon>
    </lineage>
</organism>
<name>A0A1W1BII7_9ZZZZ</name>
<feature type="transmembrane region" description="Helical" evidence="1">
    <location>
        <begin position="140"/>
        <end position="162"/>
    </location>
</feature>
<accession>A0A1W1BII7</accession>
<protein>
    <submittedName>
        <fullName evidence="2">Uncharacterized protein</fullName>
    </submittedName>
</protein>